<feature type="domain" description="Phosphoesterase HXTX" evidence="3">
    <location>
        <begin position="13"/>
        <end position="88"/>
    </location>
</feature>
<dbReference type="InterPro" id="IPR004175">
    <property type="entry name" value="RNA_CPDase"/>
</dbReference>
<dbReference type="GO" id="GO:0016874">
    <property type="term" value="F:ligase activity"/>
    <property type="evidence" value="ECO:0007669"/>
    <property type="project" value="UniProtKB-KW"/>
</dbReference>
<comment type="similarity">
    <text evidence="2">Belongs to the 2H phosphoesterase superfamily. ThpR family.</text>
</comment>
<evidence type="ECO:0000256" key="1">
    <source>
        <dbReference type="ARBA" id="ARBA00022801"/>
    </source>
</evidence>
<evidence type="ECO:0000256" key="2">
    <source>
        <dbReference type="HAMAP-Rule" id="MF_01940"/>
    </source>
</evidence>
<dbReference type="HOGENOM" id="CLU_081251_3_4_2"/>
<accession>H8I9B3</accession>
<feature type="active site" description="Proton donor" evidence="2">
    <location>
        <position position="39"/>
    </location>
</feature>
<dbReference type="AlphaFoldDB" id="H8I9B3"/>
<keyword evidence="1 2" id="KW-0378">Hydrolase</keyword>
<gene>
    <name evidence="4" type="primary">ligT</name>
    <name evidence="4" type="ordered locus">Mtc_0767</name>
</gene>
<dbReference type="EMBL" id="CP003243">
    <property type="protein sequence ID" value="AFC99531.1"/>
    <property type="molecule type" value="Genomic_DNA"/>
</dbReference>
<dbReference type="Proteomes" id="UP000005233">
    <property type="component" value="Chromosome"/>
</dbReference>
<protein>
    <recommendedName>
        <fullName evidence="2">RNA 2',3'-cyclic phosphodiesterase</fullName>
        <shortName evidence="2">RNA 2',3'-CPDase</shortName>
        <ecNumber evidence="2">3.1.4.58</ecNumber>
    </recommendedName>
</protein>
<proteinExistence type="inferred from homology"/>
<organism evidence="4 5">
    <name type="scientific">Methanocella conradii (strain DSM 24694 / JCM 17849 / CGMCC 1.5162 / HZ254)</name>
    <dbReference type="NCBI Taxonomy" id="1041930"/>
    <lineage>
        <taxon>Archaea</taxon>
        <taxon>Methanobacteriati</taxon>
        <taxon>Methanobacteriota</taxon>
        <taxon>Stenosarchaea group</taxon>
        <taxon>Methanomicrobia</taxon>
        <taxon>Methanocellales</taxon>
        <taxon>Methanocellaceae</taxon>
        <taxon>Methanocella</taxon>
    </lineage>
</organism>
<dbReference type="KEGG" id="mez:Mtc_0767"/>
<sequence length="181" mass="20367">MIRAFISVNLTPEIHRKIGEVEQSFNIKGIRLVEPEMVHVTLKFLGNIEESMVGDIEAALKNVTVKPFLAGFRSLGGFPNTRSPRVIWIGAQGDFNGLNEQVEGLMEGLGFKREGRFEPHVTIGRVKFPTPEQKQKLPQLFEKYKDYDAGSMYVDSICLMKSTLGPNGPKYDVLKEIKLAR</sequence>
<keyword evidence="5" id="KW-1185">Reference proteome</keyword>
<dbReference type="GO" id="GO:0008664">
    <property type="term" value="F:RNA 2',3'-cyclic 3'-phosphodiesterase activity"/>
    <property type="evidence" value="ECO:0007669"/>
    <property type="project" value="UniProtKB-EC"/>
</dbReference>
<dbReference type="STRING" id="1041930.Mtc_0767"/>
<feature type="domain" description="Phosphoesterase HXTX" evidence="3">
    <location>
        <begin position="96"/>
        <end position="171"/>
    </location>
</feature>
<dbReference type="InterPro" id="IPR014051">
    <property type="entry name" value="Phosphoesterase_HXTX"/>
</dbReference>
<dbReference type="GeneID" id="11970662"/>
<reference evidence="4 5" key="1">
    <citation type="journal article" date="2012" name="J. Bacteriol.">
        <title>Complete genome sequence of a thermophilic methanogen, Methanocella conradii HZ254, isolated from Chinese rice field soil.</title>
        <authorList>
            <person name="Lu Z."/>
            <person name="Lu Y."/>
        </authorList>
    </citation>
    <scope>NUCLEOTIDE SEQUENCE [LARGE SCALE GENOMIC DNA]</scope>
    <source>
        <strain evidence="5">DSM 24694 / JCM 17849 / CGMCC 1.5162 / HZ254</strain>
    </source>
</reference>
<evidence type="ECO:0000259" key="3">
    <source>
        <dbReference type="Pfam" id="PF02834"/>
    </source>
</evidence>
<dbReference type="PANTHER" id="PTHR35561">
    <property type="entry name" value="RNA 2',3'-CYCLIC PHOSPHODIESTERASE"/>
    <property type="match status" value="1"/>
</dbReference>
<dbReference type="SUPFAM" id="SSF55144">
    <property type="entry name" value="LigT-like"/>
    <property type="match status" value="1"/>
</dbReference>
<evidence type="ECO:0000313" key="5">
    <source>
        <dbReference type="Proteomes" id="UP000005233"/>
    </source>
</evidence>
<comment type="function">
    <text evidence="2">Hydrolyzes RNA 2',3'-cyclic phosphodiester to an RNA 2'-phosphomonoester.</text>
</comment>
<dbReference type="PANTHER" id="PTHR35561:SF1">
    <property type="entry name" value="RNA 2',3'-CYCLIC PHOSPHODIESTERASE"/>
    <property type="match status" value="1"/>
</dbReference>
<dbReference type="OrthoDB" id="44091at2157"/>
<dbReference type="GO" id="GO:0004113">
    <property type="term" value="F:2',3'-cyclic-nucleotide 3'-phosphodiesterase activity"/>
    <property type="evidence" value="ECO:0007669"/>
    <property type="project" value="InterPro"/>
</dbReference>
<feature type="short sequence motif" description="HXTX 2" evidence="2">
    <location>
        <begin position="120"/>
        <end position="123"/>
    </location>
</feature>
<feature type="active site" description="Proton acceptor" evidence="2">
    <location>
        <position position="120"/>
    </location>
</feature>
<name>H8I9B3_METCZ</name>
<evidence type="ECO:0000313" key="4">
    <source>
        <dbReference type="EMBL" id="AFC99531.1"/>
    </source>
</evidence>
<dbReference type="Gene3D" id="3.90.1140.10">
    <property type="entry name" value="Cyclic phosphodiesterase"/>
    <property type="match status" value="1"/>
</dbReference>
<keyword evidence="4" id="KW-0436">Ligase</keyword>
<dbReference type="eggNOG" id="arCOG01736">
    <property type="taxonomic scope" value="Archaea"/>
</dbReference>
<dbReference type="InterPro" id="IPR009097">
    <property type="entry name" value="Cyclic_Pdiesterase"/>
</dbReference>
<dbReference type="NCBIfam" id="TIGR02258">
    <property type="entry name" value="2_5_ligase"/>
    <property type="match status" value="1"/>
</dbReference>
<dbReference type="Pfam" id="PF02834">
    <property type="entry name" value="LigT_PEase"/>
    <property type="match status" value="2"/>
</dbReference>
<comment type="catalytic activity">
    <reaction evidence="2">
        <text>a 3'-end 2',3'-cyclophospho-ribonucleotide-RNA + H2O = a 3'-end 2'-phospho-ribonucleotide-RNA + H(+)</text>
        <dbReference type="Rhea" id="RHEA:11828"/>
        <dbReference type="Rhea" id="RHEA-COMP:10464"/>
        <dbReference type="Rhea" id="RHEA-COMP:17353"/>
        <dbReference type="ChEBI" id="CHEBI:15377"/>
        <dbReference type="ChEBI" id="CHEBI:15378"/>
        <dbReference type="ChEBI" id="CHEBI:83064"/>
        <dbReference type="ChEBI" id="CHEBI:173113"/>
        <dbReference type="EC" id="3.1.4.58"/>
    </reaction>
</comment>
<feature type="short sequence motif" description="HXTX 1" evidence="2">
    <location>
        <begin position="39"/>
        <end position="42"/>
    </location>
</feature>
<dbReference type="EC" id="3.1.4.58" evidence="2"/>
<dbReference type="HAMAP" id="MF_01940">
    <property type="entry name" value="RNA_CPDase"/>
    <property type="match status" value="1"/>
</dbReference>
<dbReference type="RefSeq" id="WP_014405370.1">
    <property type="nucleotide sequence ID" value="NC_017034.1"/>
</dbReference>